<feature type="signal peptide" evidence="1">
    <location>
        <begin position="1"/>
        <end position="41"/>
    </location>
</feature>
<dbReference type="RefSeq" id="WP_206294218.1">
    <property type="nucleotide sequence ID" value="NZ_CP063458.1"/>
</dbReference>
<accession>A0A7M2X076</accession>
<name>A0A7M2X076_9BACT</name>
<proteinExistence type="predicted"/>
<dbReference type="InterPro" id="IPR006311">
    <property type="entry name" value="TAT_signal"/>
</dbReference>
<dbReference type="Proteomes" id="UP000593765">
    <property type="component" value="Chromosome"/>
</dbReference>
<dbReference type="InterPro" id="IPR017850">
    <property type="entry name" value="Alkaline_phosphatase_core_sf"/>
</dbReference>
<dbReference type="EMBL" id="CP063458">
    <property type="protein sequence ID" value="QOV91095.1"/>
    <property type="molecule type" value="Genomic_DNA"/>
</dbReference>
<gene>
    <name evidence="2" type="ORF">IPV69_06980</name>
</gene>
<dbReference type="SUPFAM" id="SSF53649">
    <property type="entry name" value="Alkaline phosphatase-like"/>
    <property type="match status" value="1"/>
</dbReference>
<evidence type="ECO:0000256" key="1">
    <source>
        <dbReference type="SAM" id="SignalP"/>
    </source>
</evidence>
<evidence type="ECO:0000313" key="3">
    <source>
        <dbReference type="Proteomes" id="UP000593765"/>
    </source>
</evidence>
<dbReference type="KEGG" id="hbs:IPV69_06980"/>
<protein>
    <submittedName>
        <fullName evidence="2">DUF1501 domain-containing protein</fullName>
    </submittedName>
</protein>
<feature type="chain" id="PRO_5034938684" evidence="1">
    <location>
        <begin position="42"/>
        <end position="494"/>
    </location>
</feature>
<dbReference type="PROSITE" id="PS51318">
    <property type="entry name" value="TAT"/>
    <property type="match status" value="1"/>
</dbReference>
<dbReference type="PANTHER" id="PTHR43737">
    <property type="entry name" value="BLL7424 PROTEIN"/>
    <property type="match status" value="1"/>
</dbReference>
<dbReference type="Gene3D" id="3.40.720.10">
    <property type="entry name" value="Alkaline Phosphatase, subunit A"/>
    <property type="match status" value="1"/>
</dbReference>
<dbReference type="PANTHER" id="PTHR43737:SF1">
    <property type="entry name" value="DUF1501 DOMAIN-CONTAINING PROTEIN"/>
    <property type="match status" value="1"/>
</dbReference>
<sequence length="494" mass="54744">MNSNLQHARHLTRRHFLTKCNSGLGALALASLLGKTSPAQAASAKVLPYGPADMSRPMAVRPTMFAPKAKRVIYLHMSGSPPQHDLFDYKPLLTKLDRQPCPDEYIKGERFAFIKGHPKCLASPYKFDRVGDRGTFISELLPGIRTIADDMTIVRSMWTDQFNHAPAEMMLYTGNMRAGHASMGSWVTWGLGSENQDLPGFVVLVSGGTDPTAGKSVWSSGFLPSVFQGTQCRSKGEPILYANNPAGMDRDVRRRSLDALKELNEIEAKTFNDPETVTRINQFELAYRMQMAVPEVTDVSKEPQHVLDAYGAKPGDGSFASNCLLARKLVENGVRYVQLFDWGWDMHGTQNGDDLTTALPKKCKQVDQAASALIKDLKQRGLLDETLVVWGGEFGRTPMNEERGGSKLLGRDHHPHAFTIWMAGGGIKRGFDYGATDDLGYFVNEDKMTVRDLQATILHALGLDPHKLHYPHQGLNERLIGPTNEPKVHTKLFA</sequence>
<dbReference type="InterPro" id="IPR010869">
    <property type="entry name" value="DUF1501"/>
</dbReference>
<dbReference type="AlphaFoldDB" id="A0A7M2X076"/>
<evidence type="ECO:0000313" key="2">
    <source>
        <dbReference type="EMBL" id="QOV91095.1"/>
    </source>
</evidence>
<keyword evidence="1" id="KW-0732">Signal</keyword>
<dbReference type="Pfam" id="PF07394">
    <property type="entry name" value="DUF1501"/>
    <property type="match status" value="1"/>
</dbReference>
<keyword evidence="3" id="KW-1185">Reference proteome</keyword>
<organism evidence="2 3">
    <name type="scientific">Humisphaera borealis</name>
    <dbReference type="NCBI Taxonomy" id="2807512"/>
    <lineage>
        <taxon>Bacteria</taxon>
        <taxon>Pseudomonadati</taxon>
        <taxon>Planctomycetota</taxon>
        <taxon>Phycisphaerae</taxon>
        <taxon>Tepidisphaerales</taxon>
        <taxon>Tepidisphaeraceae</taxon>
        <taxon>Humisphaera</taxon>
    </lineage>
</organism>
<reference evidence="2 3" key="1">
    <citation type="submission" date="2020-10" db="EMBL/GenBank/DDBJ databases">
        <title>Wide distribution of Phycisphaera-like planctomycetes from WD2101 soil group in peatlands and genome analysis of the first cultivated representative.</title>
        <authorList>
            <person name="Dedysh S.N."/>
            <person name="Beletsky A.V."/>
            <person name="Ivanova A."/>
            <person name="Kulichevskaya I.S."/>
            <person name="Suzina N.E."/>
            <person name="Philippov D.A."/>
            <person name="Rakitin A.L."/>
            <person name="Mardanov A.V."/>
            <person name="Ravin N.V."/>
        </authorList>
    </citation>
    <scope>NUCLEOTIDE SEQUENCE [LARGE SCALE GENOMIC DNA]</scope>
    <source>
        <strain evidence="2 3">M1803</strain>
    </source>
</reference>